<evidence type="ECO:0000256" key="5">
    <source>
        <dbReference type="ARBA" id="ARBA00022723"/>
    </source>
</evidence>
<gene>
    <name evidence="21" type="primary">Kdm2b</name>
    <name evidence="21" type="ORF">TNIN_387943</name>
</gene>
<dbReference type="SMART" id="SM00367">
    <property type="entry name" value="LRR_CC"/>
    <property type="match status" value="6"/>
</dbReference>
<dbReference type="Proteomes" id="UP000886998">
    <property type="component" value="Unassembled WGS sequence"/>
</dbReference>
<dbReference type="GO" id="GO:0008270">
    <property type="term" value="F:zinc ion binding"/>
    <property type="evidence" value="ECO:0007669"/>
    <property type="project" value="UniProtKB-KW"/>
</dbReference>
<evidence type="ECO:0000256" key="16">
    <source>
        <dbReference type="PROSITE-ProRule" id="PRU00509"/>
    </source>
</evidence>
<dbReference type="Pfam" id="PF02008">
    <property type="entry name" value="zf-CXXC"/>
    <property type="match status" value="1"/>
</dbReference>
<evidence type="ECO:0000256" key="13">
    <source>
        <dbReference type="ARBA" id="ARBA00023163"/>
    </source>
</evidence>
<dbReference type="OrthoDB" id="5876800at2759"/>
<evidence type="ECO:0000256" key="12">
    <source>
        <dbReference type="ARBA" id="ARBA00023015"/>
    </source>
</evidence>
<keyword evidence="14" id="KW-0539">Nucleus</keyword>
<evidence type="ECO:0000259" key="20">
    <source>
        <dbReference type="PROSITE" id="PS51184"/>
    </source>
</evidence>
<evidence type="ECO:0000256" key="11">
    <source>
        <dbReference type="ARBA" id="ARBA00023004"/>
    </source>
</evidence>
<feature type="region of interest" description="Disordered" evidence="17">
    <location>
        <begin position="405"/>
        <end position="426"/>
    </location>
</feature>
<feature type="compositionally biased region" description="Low complexity" evidence="17">
    <location>
        <begin position="523"/>
        <end position="545"/>
    </location>
</feature>
<evidence type="ECO:0000259" key="19">
    <source>
        <dbReference type="PROSITE" id="PS51058"/>
    </source>
</evidence>
<feature type="domain" description="CXXC-type" evidence="19">
    <location>
        <begin position="546"/>
        <end position="592"/>
    </location>
</feature>
<comment type="cofactor">
    <cofactor evidence="1">
        <name>Fe(2+)</name>
        <dbReference type="ChEBI" id="CHEBI:29033"/>
    </cofactor>
</comment>
<dbReference type="InterPro" id="IPR032675">
    <property type="entry name" value="LRR_dom_sf"/>
</dbReference>
<dbReference type="InterPro" id="IPR003347">
    <property type="entry name" value="JmjC_dom"/>
</dbReference>
<dbReference type="Gene3D" id="3.80.10.10">
    <property type="entry name" value="Ribonuclease Inhibitor"/>
    <property type="match status" value="1"/>
</dbReference>
<organism evidence="21 22">
    <name type="scientific">Trichonephila inaurata madagascariensis</name>
    <dbReference type="NCBI Taxonomy" id="2747483"/>
    <lineage>
        <taxon>Eukaryota</taxon>
        <taxon>Metazoa</taxon>
        <taxon>Ecdysozoa</taxon>
        <taxon>Arthropoda</taxon>
        <taxon>Chelicerata</taxon>
        <taxon>Arachnida</taxon>
        <taxon>Araneae</taxon>
        <taxon>Araneomorphae</taxon>
        <taxon>Entelegynae</taxon>
        <taxon>Araneoidea</taxon>
        <taxon>Nephilidae</taxon>
        <taxon>Trichonephila</taxon>
        <taxon>Trichonephila inaurata</taxon>
    </lineage>
</organism>
<sequence length="1321" mass="150157">MGVDSDEENSRNLRVKERKHYTEDCLQDEEIEGRRMFSVEEKLTCEGFESCFVDEMKGEDFNLKYLQEHGFVKPVLFKDKAGLGMRMPSANFTVNDVRQCVGSRRMLDVMDVTTQKDIEMTMKDWCRYFENPNREQLLNVISLEFSHTRLENYVESPTLVRQVDWVDWVWPRHLKESQTEGTNSLDEMKYPKVQKYCLMSVKGCYTDFHIDFGGTSVWYHILRGKKVFWLIPPTEKNLTLYENWVLSGKQGDVFFGDTVEKCARVHLESGDTFFIPTGWIHAVFTPEDTIVFGGNFLHNFGIEKQLRIAEVEDLTHVPVKFRYPFYNEILWYVVQRYVHCLLGKNYLICNENGEFLDPADEPRSDALNLTSTADKDPKLLSLTHNPLHMNGDKFASPFKGIGEGLHQEPATGAKTEPASDSDSKMLSSVEMGPLETSGHKNREHVHITKWEYNGLKAILKWLQTLPPSKKGIPSYIRRPDAMLDDLQVLLTKHKDDDQRLAITGKPSLFWLDVKQKPKPKPRSNPTSSSSKSSKSGSSKGNNSSNARRRRTRCKKCEACLRADCGECHFCKDMKKFGGPGRMKQSCISRQCMAPVLPHTACCMICGRDGWDKLTNPPENENSSLMECSQCWEILHPKCLQEKNPDLPMESCINDDLPNSWECPKCCRNGKPDQIKPRQMKGKNSKGSDYARMSISSSDNGALDFSNVNDVSESLDMNQLKLEITSNHMHHEVPDNKRNSDGEPLDLVPQKKKVRFDAPNIKQEIMDESNCTELEDNKGLSLSMNQMNSLQTCNGNYSLPEKQSKVQNGKDVEIVALLGLAWLWLAYLFCYVGVGLEFPVFLEEITSGCPTSPIKEACERIKKAHTSPSHIRSCARYPLQLKRTFKSEQGKVLRVKNINEKLEIRSKSKLHLGMPMKRHGETARERLFRNLKGLKKNLLIKTKSFGKCEDTNNGKPFVKDTKVIQSCDNIKIKQEVSCNLAEETKAELISISQEKLVKSEKMSNKIPMAQNPKISSILRDNPHLKKPKYVVRPAPIVEDNNEEKIRNSSMGSDNLAVEKEVMLPVFQFLSVKDLYTCQLVCKTWNRWSVDPRLWTLMDLTRKKITASTLIGIVRRQPVTLNLSWTNLSRRQLAWLIARLPQMKELILSGCSSASVVALCTCNCPLLRSLDLSWVEGLNDSVIRDLLAPPPDSRPGFIESKTRLRHLTEVKLSGADISDVSVRLLAHHLPLLSKMDLSHCHKVTDMGIAVLGAAKASRLHSLDVSSCSNITDTSLEALKRCTNLAHLDLRDCGQVTEAACSKFVGQNRQTLMQKEAKFIKRHF</sequence>
<keyword evidence="12" id="KW-0805">Transcription regulation</keyword>
<dbReference type="InterPro" id="IPR057207">
    <property type="entry name" value="FBXL15_LRR"/>
</dbReference>
<dbReference type="Gene3D" id="3.30.40.10">
    <property type="entry name" value="Zinc/RING finger domain, C3HC4 (zinc finger)"/>
    <property type="match status" value="1"/>
</dbReference>
<evidence type="ECO:0000256" key="3">
    <source>
        <dbReference type="ARBA" id="ARBA00008037"/>
    </source>
</evidence>
<name>A0A8X6MJJ2_9ARAC</name>
<comment type="caution">
    <text evidence="21">The sequence shown here is derived from an EMBL/GenBank/DDBJ whole genome shotgun (WGS) entry which is preliminary data.</text>
</comment>
<keyword evidence="5" id="KW-0479">Metal-binding</keyword>
<dbReference type="GO" id="GO:0140680">
    <property type="term" value="F:histone H3K36me/H3K36me2 demethylase activity"/>
    <property type="evidence" value="ECO:0007669"/>
    <property type="project" value="UniProtKB-EC"/>
</dbReference>
<dbReference type="GO" id="GO:0005634">
    <property type="term" value="C:nucleus"/>
    <property type="evidence" value="ECO:0007669"/>
    <property type="project" value="UniProtKB-SubCell"/>
</dbReference>
<dbReference type="SUPFAM" id="SSF51197">
    <property type="entry name" value="Clavaminate synthase-like"/>
    <property type="match status" value="1"/>
</dbReference>
<evidence type="ECO:0000256" key="6">
    <source>
        <dbReference type="ARBA" id="ARBA00022771"/>
    </source>
</evidence>
<evidence type="ECO:0000256" key="15">
    <source>
        <dbReference type="ARBA" id="ARBA00047915"/>
    </source>
</evidence>
<dbReference type="InterPro" id="IPR001810">
    <property type="entry name" value="F-box_dom"/>
</dbReference>
<dbReference type="SMART" id="SM00558">
    <property type="entry name" value="JmjC"/>
    <property type="match status" value="1"/>
</dbReference>
<dbReference type="FunFam" id="2.60.120.650:FF:000005">
    <property type="entry name" value="lysine-specific demethylase 2A isoform X1"/>
    <property type="match status" value="1"/>
</dbReference>
<keyword evidence="8" id="KW-0156">Chromatin regulator</keyword>
<keyword evidence="13" id="KW-0804">Transcription</keyword>
<keyword evidence="22" id="KW-1185">Reference proteome</keyword>
<dbReference type="CDD" id="cd15555">
    <property type="entry name" value="PHD_KDM2A_2B"/>
    <property type="match status" value="1"/>
</dbReference>
<dbReference type="Pfam" id="PF12937">
    <property type="entry name" value="F-box-like"/>
    <property type="match status" value="1"/>
</dbReference>
<dbReference type="Pfam" id="PF25372">
    <property type="entry name" value="DUF7885"/>
    <property type="match status" value="1"/>
</dbReference>
<dbReference type="InterPro" id="IPR013083">
    <property type="entry name" value="Znf_RING/FYVE/PHD"/>
</dbReference>
<dbReference type="InterPro" id="IPR006553">
    <property type="entry name" value="Leu-rich_rpt_Cys-con_subtyp"/>
</dbReference>
<dbReference type="Gene3D" id="2.60.120.650">
    <property type="entry name" value="Cupin"/>
    <property type="match status" value="1"/>
</dbReference>
<dbReference type="Gene3D" id="1.20.58.1360">
    <property type="match status" value="1"/>
</dbReference>
<evidence type="ECO:0000256" key="8">
    <source>
        <dbReference type="ARBA" id="ARBA00022853"/>
    </source>
</evidence>
<dbReference type="PROSITE" id="PS50016">
    <property type="entry name" value="ZF_PHD_2"/>
    <property type="match status" value="1"/>
</dbReference>
<comment type="similarity">
    <text evidence="3">Belongs to the JHDM1 histone demethylase family.</text>
</comment>
<dbReference type="InterPro" id="IPR041667">
    <property type="entry name" value="Cupin_8"/>
</dbReference>
<dbReference type="PROSITE" id="PS51058">
    <property type="entry name" value="ZF_CXXC"/>
    <property type="match status" value="1"/>
</dbReference>
<evidence type="ECO:0000256" key="7">
    <source>
        <dbReference type="ARBA" id="ARBA00022833"/>
    </source>
</evidence>
<evidence type="ECO:0000256" key="2">
    <source>
        <dbReference type="ARBA" id="ARBA00004123"/>
    </source>
</evidence>
<evidence type="ECO:0000256" key="14">
    <source>
        <dbReference type="ARBA" id="ARBA00023242"/>
    </source>
</evidence>
<dbReference type="PROSITE" id="PS01359">
    <property type="entry name" value="ZF_PHD_1"/>
    <property type="match status" value="1"/>
</dbReference>
<reference evidence="21" key="1">
    <citation type="submission" date="2020-08" db="EMBL/GenBank/DDBJ databases">
        <title>Multicomponent nature underlies the extraordinary mechanical properties of spider dragline silk.</title>
        <authorList>
            <person name="Kono N."/>
            <person name="Nakamura H."/>
            <person name="Mori M."/>
            <person name="Yoshida Y."/>
            <person name="Ohtoshi R."/>
            <person name="Malay A.D."/>
            <person name="Moran D.A.P."/>
            <person name="Tomita M."/>
            <person name="Numata K."/>
            <person name="Arakawa K."/>
        </authorList>
    </citation>
    <scope>NUCLEOTIDE SEQUENCE</scope>
</reference>
<evidence type="ECO:0000313" key="21">
    <source>
        <dbReference type="EMBL" id="GFS58890.1"/>
    </source>
</evidence>
<keyword evidence="9" id="KW-0223">Dioxygenase</keyword>
<dbReference type="CDD" id="cd22122">
    <property type="entry name" value="F-box_JHDM"/>
    <property type="match status" value="1"/>
</dbReference>
<keyword evidence="7" id="KW-0862">Zinc</keyword>
<feature type="domain" description="PHD-type" evidence="18">
    <location>
        <begin position="599"/>
        <end position="668"/>
    </location>
</feature>
<dbReference type="Pfam" id="PF13621">
    <property type="entry name" value="Cupin_8"/>
    <property type="match status" value="1"/>
</dbReference>
<evidence type="ECO:0000256" key="17">
    <source>
        <dbReference type="SAM" id="MobiDB-lite"/>
    </source>
</evidence>
<evidence type="ECO:0000313" key="22">
    <source>
        <dbReference type="Proteomes" id="UP000886998"/>
    </source>
</evidence>
<comment type="catalytic activity">
    <reaction evidence="15">
        <text>N(6),N(6)-dimethyl-L-lysyl(36)-[histone H3] + 2 2-oxoglutarate + 2 O2 = L-lysyl(36)-[histone H3] + 2 formaldehyde + 2 succinate + 2 CO2</text>
        <dbReference type="Rhea" id="RHEA:42032"/>
        <dbReference type="Rhea" id="RHEA-COMP:9785"/>
        <dbReference type="Rhea" id="RHEA-COMP:9787"/>
        <dbReference type="ChEBI" id="CHEBI:15379"/>
        <dbReference type="ChEBI" id="CHEBI:16526"/>
        <dbReference type="ChEBI" id="CHEBI:16810"/>
        <dbReference type="ChEBI" id="CHEBI:16842"/>
        <dbReference type="ChEBI" id="CHEBI:29969"/>
        <dbReference type="ChEBI" id="CHEBI:30031"/>
        <dbReference type="ChEBI" id="CHEBI:61976"/>
        <dbReference type="EC" id="1.14.11.27"/>
    </reaction>
</comment>
<keyword evidence="10" id="KW-0560">Oxidoreductase</keyword>
<accession>A0A8X6MJJ2</accession>
<evidence type="ECO:0000256" key="1">
    <source>
        <dbReference type="ARBA" id="ARBA00001954"/>
    </source>
</evidence>
<evidence type="ECO:0000259" key="18">
    <source>
        <dbReference type="PROSITE" id="PS50016"/>
    </source>
</evidence>
<feature type="region of interest" description="Disordered" evidence="17">
    <location>
        <begin position="511"/>
        <end position="546"/>
    </location>
</feature>
<evidence type="ECO:0000256" key="10">
    <source>
        <dbReference type="ARBA" id="ARBA00023002"/>
    </source>
</evidence>
<dbReference type="InterPro" id="IPR019786">
    <property type="entry name" value="Zinc_finger_PHD-type_CS"/>
</dbReference>
<dbReference type="Pfam" id="PF16866">
    <property type="entry name" value="PHD_4"/>
    <property type="match status" value="1"/>
</dbReference>
<dbReference type="InterPro" id="IPR019787">
    <property type="entry name" value="Znf_PHD-finger"/>
</dbReference>
<dbReference type="InterPro" id="IPR050690">
    <property type="entry name" value="JHDM1_Histone_Demethylase"/>
</dbReference>
<feature type="domain" description="JmjC" evidence="20">
    <location>
        <begin position="145"/>
        <end position="313"/>
    </location>
</feature>
<evidence type="ECO:0000256" key="4">
    <source>
        <dbReference type="ARBA" id="ARBA00013246"/>
    </source>
</evidence>
<dbReference type="PROSITE" id="PS51184">
    <property type="entry name" value="JMJC"/>
    <property type="match status" value="1"/>
</dbReference>
<dbReference type="EMBL" id="BMAV01027376">
    <property type="protein sequence ID" value="GFS58890.1"/>
    <property type="molecule type" value="Genomic_DNA"/>
</dbReference>
<keyword evidence="6 16" id="KW-0863">Zinc-finger</keyword>
<dbReference type="InterPro" id="IPR002857">
    <property type="entry name" value="Znf_CXXC"/>
</dbReference>
<keyword evidence="11" id="KW-0408">Iron</keyword>
<dbReference type="PANTHER" id="PTHR23123">
    <property type="entry name" value="PHD/F-BOX CONTAINING PROTEIN"/>
    <property type="match status" value="1"/>
</dbReference>
<dbReference type="EC" id="1.14.11.27" evidence="4"/>
<proteinExistence type="inferred from homology"/>
<evidence type="ECO:0000256" key="9">
    <source>
        <dbReference type="ARBA" id="ARBA00022964"/>
    </source>
</evidence>
<dbReference type="SUPFAM" id="SSF52047">
    <property type="entry name" value="RNI-like"/>
    <property type="match status" value="1"/>
</dbReference>
<comment type="subcellular location">
    <subcellularLocation>
        <location evidence="2">Nucleus</location>
    </subcellularLocation>
</comment>
<dbReference type="GO" id="GO:0003677">
    <property type="term" value="F:DNA binding"/>
    <property type="evidence" value="ECO:0007669"/>
    <property type="project" value="InterPro"/>
</dbReference>
<dbReference type="CDD" id="cd21743">
    <property type="entry name" value="CTD_KDM2A_2B-like"/>
    <property type="match status" value="1"/>
</dbReference>
<protein>
    <recommendedName>
        <fullName evidence="4">[histone H3]-dimethyl-L-lysine(36) demethylase</fullName>
        <ecNumber evidence="4">1.14.11.27</ecNumber>
    </recommendedName>
</protein>